<name>A0AAE1GHJ2_PETCI</name>
<organism evidence="2 3">
    <name type="scientific">Petrolisthes cinctipes</name>
    <name type="common">Flat porcelain crab</name>
    <dbReference type="NCBI Taxonomy" id="88211"/>
    <lineage>
        <taxon>Eukaryota</taxon>
        <taxon>Metazoa</taxon>
        <taxon>Ecdysozoa</taxon>
        <taxon>Arthropoda</taxon>
        <taxon>Crustacea</taxon>
        <taxon>Multicrustacea</taxon>
        <taxon>Malacostraca</taxon>
        <taxon>Eumalacostraca</taxon>
        <taxon>Eucarida</taxon>
        <taxon>Decapoda</taxon>
        <taxon>Pleocyemata</taxon>
        <taxon>Anomura</taxon>
        <taxon>Galatheoidea</taxon>
        <taxon>Porcellanidae</taxon>
        <taxon>Petrolisthes</taxon>
    </lineage>
</organism>
<evidence type="ECO:0000313" key="3">
    <source>
        <dbReference type="Proteomes" id="UP001286313"/>
    </source>
</evidence>
<evidence type="ECO:0000313" key="2">
    <source>
        <dbReference type="EMBL" id="KAK3893174.1"/>
    </source>
</evidence>
<keyword evidence="3" id="KW-1185">Reference proteome</keyword>
<accession>A0AAE1GHJ2</accession>
<evidence type="ECO:0000256" key="1">
    <source>
        <dbReference type="SAM" id="MobiDB-lite"/>
    </source>
</evidence>
<protein>
    <submittedName>
        <fullName evidence="2">Uncharacterized protein</fullName>
    </submittedName>
</protein>
<proteinExistence type="predicted"/>
<sequence>MGWCDFAERTSSRRRPIHGDSLAVLRESGRRRGAPRPEGPPSDPGPGADCLSLWVRSGVFSALFSKGTYESIVKTTFTFSHLADRKPRNVPSRGRNVLPGGERRRPSGPVSRSLVHKQPEIHVQGQ</sequence>
<dbReference type="AlphaFoldDB" id="A0AAE1GHJ2"/>
<dbReference type="Proteomes" id="UP001286313">
    <property type="component" value="Unassembled WGS sequence"/>
</dbReference>
<gene>
    <name evidence="2" type="ORF">Pcinc_002999</name>
</gene>
<reference evidence="2" key="1">
    <citation type="submission" date="2023-10" db="EMBL/GenBank/DDBJ databases">
        <title>Genome assemblies of two species of porcelain crab, Petrolisthes cinctipes and Petrolisthes manimaculis (Anomura: Porcellanidae).</title>
        <authorList>
            <person name="Angst P."/>
        </authorList>
    </citation>
    <scope>NUCLEOTIDE SEQUENCE</scope>
    <source>
        <strain evidence="2">PB745_01</strain>
        <tissue evidence="2">Gill</tissue>
    </source>
</reference>
<dbReference type="EMBL" id="JAWQEG010000221">
    <property type="protein sequence ID" value="KAK3893174.1"/>
    <property type="molecule type" value="Genomic_DNA"/>
</dbReference>
<feature type="region of interest" description="Disordered" evidence="1">
    <location>
        <begin position="9"/>
        <end position="48"/>
    </location>
</feature>
<comment type="caution">
    <text evidence="2">The sequence shown here is derived from an EMBL/GenBank/DDBJ whole genome shotgun (WGS) entry which is preliminary data.</text>
</comment>
<feature type="region of interest" description="Disordered" evidence="1">
    <location>
        <begin position="82"/>
        <end position="126"/>
    </location>
</feature>